<protein>
    <recommendedName>
        <fullName evidence="4">Amino acid tansporter</fullName>
    </recommendedName>
</protein>
<sequence length="542" mass="60203">MRFALYMMFLYYYYFLASLVPEVVEGRKEGGAMSVPQPLSLLLPLQLQSLVLDGGTEIVVETRPGEQRRFFLHVFDEAEREEVVRAHTTCTKIHERMLADLKWARVTLWNDMRLQQYLYSQDWMTWPSLPELSSMVDLVRSAKETDEVPDFVGANALKKAIDILSMELTYPGLHALKEEPLAGPLMAFGTTRSDGCVVGDKMHVLLDGDAEKRLGSCVWVLELKAPLLTPDEAVRLPLTTRVREECLRVMRQPGLDGAADSGDAWKAVLAAHRRRRDERGLGLFCSIPEALLQFGVTPGYLARAMCEAAEKGRRVRLRVGIYVTVLQRTEVYAMTRASCQGVGAGDQLELKAAFERTTGHRYDACEEAGLLLHVTERETLEDALRLHFLSPLATAHEIAGNTPLTTAVQLTRVVVQHNPFALLHGPRVVGAFPENSGVRGALSELLFSREGSVPTAAPSPGEQTTTATASTVASATLTGEQLRRALDEAVFKTLSLEPMKKAVLSAHGNMARFRCLANFEALLKDSLKRNAEYRGSKYYLRE</sequence>
<accession>A0A061J9P6</accession>
<dbReference type="Proteomes" id="UP000031737">
    <property type="component" value="Unassembled WGS sequence"/>
</dbReference>
<comment type="caution">
    <text evidence="2">The sequence shown here is derived from an EMBL/GenBank/DDBJ whole genome shotgun (WGS) entry which is preliminary data.</text>
</comment>
<keyword evidence="1" id="KW-0732">Signal</keyword>
<dbReference type="VEuPathDB" id="TriTrypDB:TRSC58_00656"/>
<evidence type="ECO:0000313" key="3">
    <source>
        <dbReference type="Proteomes" id="UP000031737"/>
    </source>
</evidence>
<dbReference type="AlphaFoldDB" id="A0A061J9P6"/>
<evidence type="ECO:0008006" key="4">
    <source>
        <dbReference type="Google" id="ProtNLM"/>
    </source>
</evidence>
<dbReference type="EMBL" id="AUPL01000656">
    <property type="protein sequence ID" value="ESL11589.1"/>
    <property type="molecule type" value="Genomic_DNA"/>
</dbReference>
<evidence type="ECO:0000256" key="1">
    <source>
        <dbReference type="SAM" id="SignalP"/>
    </source>
</evidence>
<evidence type="ECO:0000313" key="2">
    <source>
        <dbReference type="EMBL" id="ESL11589.1"/>
    </source>
</evidence>
<gene>
    <name evidence="2" type="ORF">TRSC58_00656</name>
</gene>
<organism evidence="2 3">
    <name type="scientific">Trypanosoma rangeli SC58</name>
    <dbReference type="NCBI Taxonomy" id="429131"/>
    <lineage>
        <taxon>Eukaryota</taxon>
        <taxon>Discoba</taxon>
        <taxon>Euglenozoa</taxon>
        <taxon>Kinetoplastea</taxon>
        <taxon>Metakinetoplastina</taxon>
        <taxon>Trypanosomatida</taxon>
        <taxon>Trypanosomatidae</taxon>
        <taxon>Trypanosoma</taxon>
        <taxon>Herpetosoma</taxon>
    </lineage>
</organism>
<feature type="chain" id="PRO_5001605355" description="Amino acid tansporter" evidence="1">
    <location>
        <begin position="27"/>
        <end position="542"/>
    </location>
</feature>
<feature type="signal peptide" evidence="1">
    <location>
        <begin position="1"/>
        <end position="26"/>
    </location>
</feature>
<name>A0A061J9P6_TRYRA</name>
<reference evidence="2 3" key="1">
    <citation type="submission" date="2013-07" db="EMBL/GenBank/DDBJ databases">
        <authorList>
            <person name="Stoco P.H."/>
            <person name="Wagner G."/>
            <person name="Gerber A."/>
            <person name="Zaha A."/>
            <person name="Thompson C."/>
            <person name="Bartholomeu D.C."/>
            <person name="Luckemeyer D.D."/>
            <person name="Bahia D."/>
            <person name="Loreto E."/>
            <person name="Prestes E.B."/>
            <person name="Lima F.M."/>
            <person name="Rodrigues-Luiz G."/>
            <person name="Vallejo G.A."/>
            <person name="Filho J.F."/>
            <person name="Monteiro K.M."/>
            <person name="Tyler K.M."/>
            <person name="de Almeida L.G."/>
            <person name="Ortiz M.F."/>
            <person name="Siervo M.A."/>
            <person name="de Moraes M.H."/>
            <person name="Cunha O.L."/>
            <person name="Mendonca-Neto R."/>
            <person name="Silva R."/>
            <person name="Teixeira S.M."/>
            <person name="Murta S.M."/>
            <person name="Sincero T.C."/>
            <person name="Mendes T.A."/>
            <person name="Urmenyi T.P."/>
            <person name="Silva V.G."/>
            <person name="da Rocha W.D."/>
            <person name="Andersson B."/>
            <person name="Romanha A.J."/>
            <person name="Steindel M."/>
            <person name="de Vasconcelos A.T."/>
            <person name="Grisard E.C."/>
        </authorList>
    </citation>
    <scope>NUCLEOTIDE SEQUENCE [LARGE SCALE GENOMIC DNA]</scope>
    <source>
        <strain evidence="2 3">SC58</strain>
    </source>
</reference>
<dbReference type="OrthoDB" id="242319at2759"/>
<proteinExistence type="predicted"/>
<keyword evidence="3" id="KW-1185">Reference proteome</keyword>